<name>B5EU16_ALIFM</name>
<keyword evidence="1" id="KW-0472">Membrane</keyword>
<dbReference type="EMBL" id="CP001133">
    <property type="protein sequence ID" value="ACH63859.1"/>
    <property type="molecule type" value="Genomic_DNA"/>
</dbReference>
<keyword evidence="1" id="KW-0812">Transmembrane</keyword>
<protein>
    <submittedName>
        <fullName evidence="2">Sequestrin, putative</fullName>
    </submittedName>
</protein>
<dbReference type="Proteomes" id="UP000001857">
    <property type="component" value="Chromosome II"/>
</dbReference>
<evidence type="ECO:0000313" key="3">
    <source>
        <dbReference type="Proteomes" id="UP000001857"/>
    </source>
</evidence>
<evidence type="ECO:0000313" key="2">
    <source>
        <dbReference type="EMBL" id="ACH63859.1"/>
    </source>
</evidence>
<gene>
    <name evidence="2" type="ordered locus">VFMJ11_A0635</name>
</gene>
<dbReference type="AlphaFoldDB" id="B5EU16"/>
<reference evidence="3" key="1">
    <citation type="submission" date="2008-08" db="EMBL/GenBank/DDBJ databases">
        <title>Complete sequence of Vibrio fischeri strain MJ11.</title>
        <authorList>
            <person name="Mandel M.J."/>
            <person name="Stabb E.V."/>
            <person name="Ruby E.G."/>
            <person name="Ferriera S."/>
            <person name="Johnson J."/>
            <person name="Kravitz S."/>
            <person name="Beeson K."/>
            <person name="Sutton G."/>
            <person name="Rogers Y.-H."/>
            <person name="Friedman R."/>
            <person name="Frazier M."/>
            <person name="Venter J.C."/>
        </authorList>
    </citation>
    <scope>NUCLEOTIDE SEQUENCE [LARGE SCALE GENOMIC DNA]</scope>
    <source>
        <strain evidence="3">MJ11</strain>
    </source>
</reference>
<sequence>MLVEQLSTDFDELYSMIKNTNNAKSYSKLMNVTTEEIFHRYKKELNDESAFLDTFNPDAQSGELIVELNISDEIEITNLSNEKKSSSLELFIILSTVIGFLLFTLS</sequence>
<accession>B5EU16</accession>
<evidence type="ECO:0000256" key="1">
    <source>
        <dbReference type="SAM" id="Phobius"/>
    </source>
</evidence>
<keyword evidence="1" id="KW-1133">Transmembrane helix</keyword>
<dbReference type="HOGENOM" id="CLU_2222122_0_0_6"/>
<proteinExistence type="predicted"/>
<reference evidence="2 3" key="2">
    <citation type="journal article" date="2009" name="Nature">
        <title>A single regulatory gene is sufficient to alter bacterial host range.</title>
        <authorList>
            <person name="Mandel M.J."/>
            <person name="Wollenberg M.S."/>
            <person name="Stabb E.V."/>
            <person name="Visick K.L."/>
            <person name="Ruby E.G."/>
        </authorList>
    </citation>
    <scope>NUCLEOTIDE SEQUENCE [LARGE SCALE GENOMIC DNA]</scope>
    <source>
        <strain evidence="2 3">MJ11</strain>
    </source>
</reference>
<dbReference type="KEGG" id="vfm:VFMJ11_A0635"/>
<feature type="transmembrane region" description="Helical" evidence="1">
    <location>
        <begin position="88"/>
        <end position="105"/>
    </location>
</feature>
<organism evidence="2 3">
    <name type="scientific">Aliivibrio fischeri (strain MJ11)</name>
    <name type="common">Vibrio fischeri</name>
    <dbReference type="NCBI Taxonomy" id="388396"/>
    <lineage>
        <taxon>Bacteria</taxon>
        <taxon>Pseudomonadati</taxon>
        <taxon>Pseudomonadota</taxon>
        <taxon>Gammaproteobacteria</taxon>
        <taxon>Vibrionales</taxon>
        <taxon>Vibrionaceae</taxon>
        <taxon>Aliivibrio</taxon>
    </lineage>
</organism>